<dbReference type="Proteomes" id="UP000555564">
    <property type="component" value="Unassembled WGS sequence"/>
</dbReference>
<comment type="caution">
    <text evidence="2">The sequence shown here is derived from an EMBL/GenBank/DDBJ whole genome shotgun (WGS) entry which is preliminary data.</text>
</comment>
<sequence>MAHFPYLEVTRGNPTPEELAALVAVLAWLEDADDTVPETPRSAWSDGARTARRPLPSGRDAWRTSGWVS</sequence>
<dbReference type="RefSeq" id="WP_184979799.1">
    <property type="nucleotide sequence ID" value="NZ_BAAALO010000027.1"/>
</dbReference>
<evidence type="ECO:0008006" key="4">
    <source>
        <dbReference type="Google" id="ProtNLM"/>
    </source>
</evidence>
<dbReference type="GO" id="GO:0003989">
    <property type="term" value="F:acetyl-CoA carboxylase activity"/>
    <property type="evidence" value="ECO:0007669"/>
    <property type="project" value="InterPro"/>
</dbReference>
<feature type="region of interest" description="Disordered" evidence="1">
    <location>
        <begin position="36"/>
        <end position="69"/>
    </location>
</feature>
<protein>
    <recommendedName>
        <fullName evidence="4">Acyl-CoA carboxylase subunit epsilon</fullName>
    </recommendedName>
</protein>
<keyword evidence="3" id="KW-1185">Reference proteome</keyword>
<gene>
    <name evidence="2" type="ORF">BJ992_002038</name>
</gene>
<dbReference type="Pfam" id="PF13822">
    <property type="entry name" value="ACC_epsilon"/>
    <property type="match status" value="1"/>
</dbReference>
<proteinExistence type="predicted"/>
<organism evidence="2 3">
    <name type="scientific">Sphaerisporangium rubeum</name>
    <dbReference type="NCBI Taxonomy" id="321317"/>
    <lineage>
        <taxon>Bacteria</taxon>
        <taxon>Bacillati</taxon>
        <taxon>Actinomycetota</taxon>
        <taxon>Actinomycetes</taxon>
        <taxon>Streptosporangiales</taxon>
        <taxon>Streptosporangiaceae</taxon>
        <taxon>Sphaerisporangium</taxon>
    </lineage>
</organism>
<evidence type="ECO:0000313" key="3">
    <source>
        <dbReference type="Proteomes" id="UP000555564"/>
    </source>
</evidence>
<dbReference type="EMBL" id="JACHIU010000001">
    <property type="protein sequence ID" value="MBB6472607.1"/>
    <property type="molecule type" value="Genomic_DNA"/>
</dbReference>
<dbReference type="AlphaFoldDB" id="A0A7X0M5W6"/>
<dbReference type="InterPro" id="IPR032716">
    <property type="entry name" value="ACC_epsilon"/>
</dbReference>
<name>A0A7X0M5W6_9ACTN</name>
<evidence type="ECO:0000313" key="2">
    <source>
        <dbReference type="EMBL" id="MBB6472607.1"/>
    </source>
</evidence>
<accession>A0A7X0M5W6</accession>
<evidence type="ECO:0000256" key="1">
    <source>
        <dbReference type="SAM" id="MobiDB-lite"/>
    </source>
</evidence>
<dbReference type="GO" id="GO:0004658">
    <property type="term" value="F:propionyl-CoA carboxylase activity"/>
    <property type="evidence" value="ECO:0007669"/>
    <property type="project" value="InterPro"/>
</dbReference>
<reference evidence="2 3" key="1">
    <citation type="submission" date="2020-08" db="EMBL/GenBank/DDBJ databases">
        <title>Sequencing the genomes of 1000 actinobacteria strains.</title>
        <authorList>
            <person name="Klenk H.-P."/>
        </authorList>
    </citation>
    <scope>NUCLEOTIDE SEQUENCE [LARGE SCALE GENOMIC DNA]</scope>
    <source>
        <strain evidence="2 3">DSM 44936</strain>
    </source>
</reference>